<dbReference type="RefSeq" id="WP_311947300.1">
    <property type="nucleotide sequence ID" value="NZ_JAVLVU010000001.1"/>
</dbReference>
<dbReference type="InterPro" id="IPR024344">
    <property type="entry name" value="MDMPI_metal-binding"/>
</dbReference>
<comment type="caution">
    <text evidence="2">The sequence shown here is derived from an EMBL/GenBank/DDBJ whole genome shotgun (WGS) entry which is preliminary data.</text>
</comment>
<reference evidence="3" key="1">
    <citation type="submission" date="2023-07" db="EMBL/GenBank/DDBJ databases">
        <title>Functional and genomic diversity of the sorghum phyllosphere microbiome.</title>
        <authorList>
            <person name="Shade A."/>
        </authorList>
    </citation>
    <scope>NUCLEOTIDE SEQUENCE [LARGE SCALE GENOMIC DNA]</scope>
    <source>
        <strain evidence="3">SORGH_AS_0422</strain>
    </source>
</reference>
<sequence>MSQVVPIQTLHLFSKLDQLLLEVLRPLSYDAWDSTTISPQWTIKDIAAHLLDGNLRTLSIIRDGFKGDPPININSYRDLVNYLNDLNTIWVLAYKRVSPNLLLQMLESTGKEYIQCLEKLEPFDEALFSVAWAGEEQSENWFHIAREYTEKWHHQQQIREALGLQQDLMTAEFFNPVIETFMKAVPHVYSKTEANVGDIIRIEITGEGGNIWFVEKTLGGWRFINNMAGVPPIASVSMPGSVAWKLFTKGIKAHEAENHIKTEGDDALVKPLLSMIAVMA</sequence>
<evidence type="ECO:0000313" key="3">
    <source>
        <dbReference type="Proteomes" id="UP001258315"/>
    </source>
</evidence>
<organism evidence="2 3">
    <name type="scientific">Mucilaginibacter terrae</name>
    <dbReference type="NCBI Taxonomy" id="1955052"/>
    <lineage>
        <taxon>Bacteria</taxon>
        <taxon>Pseudomonadati</taxon>
        <taxon>Bacteroidota</taxon>
        <taxon>Sphingobacteriia</taxon>
        <taxon>Sphingobacteriales</taxon>
        <taxon>Sphingobacteriaceae</taxon>
        <taxon>Mucilaginibacter</taxon>
    </lineage>
</organism>
<feature type="domain" description="Mycothiol-dependent maleylpyruvate isomerase metal-binding" evidence="1">
    <location>
        <begin position="17"/>
        <end position="158"/>
    </location>
</feature>
<name>A0ABU3GNT8_9SPHI</name>
<keyword evidence="3" id="KW-1185">Reference proteome</keyword>
<dbReference type="EMBL" id="JAVLVU010000001">
    <property type="protein sequence ID" value="MDT3401427.1"/>
    <property type="molecule type" value="Genomic_DNA"/>
</dbReference>
<dbReference type="Pfam" id="PF11716">
    <property type="entry name" value="MDMPI_N"/>
    <property type="match status" value="1"/>
</dbReference>
<dbReference type="Gene3D" id="1.20.120.450">
    <property type="entry name" value="dinb family like domain"/>
    <property type="match status" value="1"/>
</dbReference>
<proteinExistence type="predicted"/>
<dbReference type="Proteomes" id="UP001258315">
    <property type="component" value="Unassembled WGS sequence"/>
</dbReference>
<evidence type="ECO:0000313" key="2">
    <source>
        <dbReference type="EMBL" id="MDT3401427.1"/>
    </source>
</evidence>
<protein>
    <recommendedName>
        <fullName evidence="1">Mycothiol-dependent maleylpyruvate isomerase metal-binding domain-containing protein</fullName>
    </recommendedName>
</protein>
<accession>A0ABU3GNT8</accession>
<evidence type="ECO:0000259" key="1">
    <source>
        <dbReference type="Pfam" id="PF11716"/>
    </source>
</evidence>
<dbReference type="SUPFAM" id="SSF109854">
    <property type="entry name" value="DinB/YfiT-like putative metalloenzymes"/>
    <property type="match status" value="1"/>
</dbReference>
<dbReference type="InterPro" id="IPR034660">
    <property type="entry name" value="DinB/YfiT-like"/>
</dbReference>
<gene>
    <name evidence="2" type="ORF">QE417_000499</name>
</gene>